<dbReference type="EMBL" id="KZ668176">
    <property type="protein sequence ID" value="PPR88748.1"/>
    <property type="molecule type" value="Genomic_DNA"/>
</dbReference>
<proteinExistence type="predicted"/>
<evidence type="ECO:0000313" key="2">
    <source>
        <dbReference type="Proteomes" id="UP000239757"/>
    </source>
</evidence>
<name>A0A2P5WCD9_GOSBA</name>
<sequence length="108" mass="13160">MRGMYCNYLFFKDTADAGRSSDYKANFVWNQLRLKEEWSCVTDWDKKETRDHIFFSCLYTLKSYGKELYKFVITDHGKRLLHWQSLNLEERKKEFMAVLQGKNKFYTE</sequence>
<organism evidence="1 2">
    <name type="scientific">Gossypium barbadense</name>
    <name type="common">Sea Island cotton</name>
    <name type="synonym">Hibiscus barbadensis</name>
    <dbReference type="NCBI Taxonomy" id="3634"/>
    <lineage>
        <taxon>Eukaryota</taxon>
        <taxon>Viridiplantae</taxon>
        <taxon>Streptophyta</taxon>
        <taxon>Embryophyta</taxon>
        <taxon>Tracheophyta</taxon>
        <taxon>Spermatophyta</taxon>
        <taxon>Magnoliopsida</taxon>
        <taxon>eudicotyledons</taxon>
        <taxon>Gunneridae</taxon>
        <taxon>Pentapetalae</taxon>
        <taxon>rosids</taxon>
        <taxon>malvids</taxon>
        <taxon>Malvales</taxon>
        <taxon>Malvaceae</taxon>
        <taxon>Malvoideae</taxon>
        <taxon>Gossypium</taxon>
    </lineage>
</organism>
<evidence type="ECO:0000313" key="1">
    <source>
        <dbReference type="EMBL" id="PPR88748.1"/>
    </source>
</evidence>
<dbReference type="Proteomes" id="UP000239757">
    <property type="component" value="Unassembled WGS sequence"/>
</dbReference>
<protein>
    <submittedName>
        <fullName evidence="1">Uncharacterized protein</fullName>
    </submittedName>
</protein>
<reference evidence="1 2" key="1">
    <citation type="submission" date="2015-01" db="EMBL/GenBank/DDBJ databases">
        <title>Genome of allotetraploid Gossypium barbadense reveals genomic plasticity and fiber elongation in cotton evolution.</title>
        <authorList>
            <person name="Chen X."/>
            <person name="Liu X."/>
            <person name="Zhao B."/>
            <person name="Zheng H."/>
            <person name="Hu Y."/>
            <person name="Lu G."/>
            <person name="Yang C."/>
            <person name="Chen J."/>
            <person name="Shan C."/>
            <person name="Zhang L."/>
            <person name="Zhou Y."/>
            <person name="Wang L."/>
            <person name="Guo W."/>
            <person name="Bai Y."/>
            <person name="Ruan J."/>
            <person name="Shangguan X."/>
            <person name="Mao Y."/>
            <person name="Jiang J."/>
            <person name="Zhu Y."/>
            <person name="Lei J."/>
            <person name="Kang H."/>
            <person name="Chen S."/>
            <person name="He X."/>
            <person name="Wang R."/>
            <person name="Wang Y."/>
            <person name="Chen J."/>
            <person name="Wang L."/>
            <person name="Yu S."/>
            <person name="Wang B."/>
            <person name="Wei J."/>
            <person name="Song S."/>
            <person name="Lu X."/>
            <person name="Gao Z."/>
            <person name="Gu W."/>
            <person name="Deng X."/>
            <person name="Ma D."/>
            <person name="Wang S."/>
            <person name="Liang W."/>
            <person name="Fang L."/>
            <person name="Cai C."/>
            <person name="Zhu X."/>
            <person name="Zhou B."/>
            <person name="Zhang Y."/>
            <person name="Chen Z."/>
            <person name="Xu S."/>
            <person name="Zhu R."/>
            <person name="Wang S."/>
            <person name="Zhang T."/>
            <person name="Zhao G."/>
        </authorList>
    </citation>
    <scope>NUCLEOTIDE SEQUENCE [LARGE SCALE GENOMIC DNA]</scope>
    <source>
        <strain evidence="2">cv. Xinhai21</strain>
        <tissue evidence="1">Leaf</tissue>
    </source>
</reference>
<accession>A0A2P5WCD9</accession>
<gene>
    <name evidence="1" type="ORF">GOBAR_AA31939</name>
</gene>
<dbReference type="AlphaFoldDB" id="A0A2P5WCD9"/>